<sequence length="65" mass="6542">MADEEELQKVNVGKDEFGGLIGGIAGNLIENQVGGSAGQILGGLIRGGGCAADRSLFPLPLCDLS</sequence>
<keyword evidence="2" id="KW-1185">Reference proteome</keyword>
<evidence type="ECO:0000313" key="1">
    <source>
        <dbReference type="EMBL" id="VDK81562.1"/>
    </source>
</evidence>
<accession>A0A183DMY5</accession>
<evidence type="ECO:0000313" key="3">
    <source>
        <dbReference type="WBParaSite" id="GPUH_0001008801-mRNA-1"/>
    </source>
</evidence>
<reference evidence="3" key="1">
    <citation type="submission" date="2016-06" db="UniProtKB">
        <authorList>
            <consortium name="WormBaseParasite"/>
        </authorList>
    </citation>
    <scope>IDENTIFICATION</scope>
</reference>
<name>A0A183DMY5_9BILA</name>
<reference evidence="1 2" key="2">
    <citation type="submission" date="2018-11" db="EMBL/GenBank/DDBJ databases">
        <authorList>
            <consortium name="Pathogen Informatics"/>
        </authorList>
    </citation>
    <scope>NUCLEOTIDE SEQUENCE [LARGE SCALE GENOMIC DNA]</scope>
</reference>
<dbReference type="Proteomes" id="UP000271098">
    <property type="component" value="Unassembled WGS sequence"/>
</dbReference>
<dbReference type="WBParaSite" id="GPUH_0001008801-mRNA-1">
    <property type="protein sequence ID" value="GPUH_0001008801-mRNA-1"/>
    <property type="gene ID" value="GPUH_0001008801"/>
</dbReference>
<dbReference type="EMBL" id="UYRT01036199">
    <property type="protein sequence ID" value="VDK81562.1"/>
    <property type="molecule type" value="Genomic_DNA"/>
</dbReference>
<gene>
    <name evidence="1" type="ORF">GPUH_LOCUS10076</name>
</gene>
<protein>
    <submittedName>
        <fullName evidence="3">Glycine zipper 2TM domain-containing protein</fullName>
    </submittedName>
</protein>
<proteinExistence type="predicted"/>
<evidence type="ECO:0000313" key="2">
    <source>
        <dbReference type="Proteomes" id="UP000271098"/>
    </source>
</evidence>
<organism evidence="3">
    <name type="scientific">Gongylonema pulchrum</name>
    <dbReference type="NCBI Taxonomy" id="637853"/>
    <lineage>
        <taxon>Eukaryota</taxon>
        <taxon>Metazoa</taxon>
        <taxon>Ecdysozoa</taxon>
        <taxon>Nematoda</taxon>
        <taxon>Chromadorea</taxon>
        <taxon>Rhabditida</taxon>
        <taxon>Spirurina</taxon>
        <taxon>Spiruromorpha</taxon>
        <taxon>Spiruroidea</taxon>
        <taxon>Gongylonematidae</taxon>
        <taxon>Gongylonema</taxon>
    </lineage>
</organism>
<dbReference type="AlphaFoldDB" id="A0A183DMY5"/>